<dbReference type="GO" id="GO:0003677">
    <property type="term" value="F:DNA binding"/>
    <property type="evidence" value="ECO:0007669"/>
    <property type="project" value="InterPro"/>
</dbReference>
<dbReference type="Pfam" id="PF01548">
    <property type="entry name" value="DEDD_Tnp_IS110"/>
    <property type="match status" value="1"/>
</dbReference>
<dbReference type="GO" id="GO:0006313">
    <property type="term" value="P:DNA transposition"/>
    <property type="evidence" value="ECO:0007669"/>
    <property type="project" value="InterPro"/>
</dbReference>
<dbReference type="InterPro" id="IPR003346">
    <property type="entry name" value="Transposase_20"/>
</dbReference>
<accession>A0A556MQ54</accession>
<keyword evidence="5" id="KW-1185">Reference proteome</keyword>
<dbReference type="Proteomes" id="UP000316008">
    <property type="component" value="Unassembled WGS sequence"/>
</dbReference>
<dbReference type="EMBL" id="VLPL01000006">
    <property type="protein sequence ID" value="TSJ42036.1"/>
    <property type="molecule type" value="Genomic_DNA"/>
</dbReference>
<organism evidence="4 5">
    <name type="scientific">Fluviicola chungangensis</name>
    <dbReference type="NCBI Taxonomy" id="2597671"/>
    <lineage>
        <taxon>Bacteria</taxon>
        <taxon>Pseudomonadati</taxon>
        <taxon>Bacteroidota</taxon>
        <taxon>Flavobacteriia</taxon>
        <taxon>Flavobacteriales</taxon>
        <taxon>Crocinitomicaceae</taxon>
        <taxon>Fluviicola</taxon>
    </lineage>
</organism>
<feature type="domain" description="Transposase IS110-like N-terminal" evidence="2">
    <location>
        <begin position="9"/>
        <end position="162"/>
    </location>
</feature>
<dbReference type="InterPro" id="IPR002525">
    <property type="entry name" value="Transp_IS110-like_N"/>
</dbReference>
<dbReference type="NCBIfam" id="NF033542">
    <property type="entry name" value="transpos_IS110"/>
    <property type="match status" value="1"/>
</dbReference>
<dbReference type="PANTHER" id="PTHR33055:SF3">
    <property type="entry name" value="PUTATIVE TRANSPOSASE FOR IS117-RELATED"/>
    <property type="match status" value="1"/>
</dbReference>
<proteinExistence type="predicted"/>
<feature type="domain" description="Transposase IS116/IS110/IS902 C-terminal" evidence="3">
    <location>
        <begin position="211"/>
        <end position="295"/>
    </location>
</feature>
<dbReference type="InterPro" id="IPR047650">
    <property type="entry name" value="Transpos_IS110"/>
</dbReference>
<evidence type="ECO:0000259" key="2">
    <source>
        <dbReference type="Pfam" id="PF01548"/>
    </source>
</evidence>
<evidence type="ECO:0000313" key="4">
    <source>
        <dbReference type="EMBL" id="TSJ42036.1"/>
    </source>
</evidence>
<evidence type="ECO:0000256" key="1">
    <source>
        <dbReference type="SAM" id="Coils"/>
    </source>
</evidence>
<feature type="coiled-coil region" evidence="1">
    <location>
        <begin position="139"/>
        <end position="194"/>
    </location>
</feature>
<name>A0A556MQ54_9FLAO</name>
<gene>
    <name evidence="4" type="ORF">FO442_13170</name>
</gene>
<dbReference type="AlphaFoldDB" id="A0A556MQ54"/>
<evidence type="ECO:0000313" key="5">
    <source>
        <dbReference type="Proteomes" id="UP000316008"/>
    </source>
</evidence>
<protein>
    <submittedName>
        <fullName evidence="4">IS110 family transposase</fullName>
    </submittedName>
</protein>
<evidence type="ECO:0000259" key="3">
    <source>
        <dbReference type="Pfam" id="PF02371"/>
    </source>
</evidence>
<dbReference type="GO" id="GO:0004803">
    <property type="term" value="F:transposase activity"/>
    <property type="evidence" value="ECO:0007669"/>
    <property type="project" value="InterPro"/>
</dbReference>
<dbReference type="Pfam" id="PF02371">
    <property type="entry name" value="Transposase_20"/>
    <property type="match status" value="1"/>
</dbReference>
<keyword evidence="1" id="KW-0175">Coiled coil</keyword>
<dbReference type="RefSeq" id="WP_144333667.1">
    <property type="nucleotide sequence ID" value="NZ_VLPL01000006.1"/>
</dbReference>
<dbReference type="PANTHER" id="PTHR33055">
    <property type="entry name" value="TRANSPOSASE FOR INSERTION SEQUENCE ELEMENT IS1111A"/>
    <property type="match status" value="1"/>
</dbReference>
<dbReference type="OrthoDB" id="964423at2"/>
<reference evidence="4 5" key="1">
    <citation type="submission" date="2019-07" db="EMBL/GenBank/DDBJ databases">
        <authorList>
            <person name="Huq M.A."/>
        </authorList>
    </citation>
    <scope>NUCLEOTIDE SEQUENCE [LARGE SCALE GENOMIC DNA]</scope>
    <source>
        <strain evidence="4 5">MAH-3</strain>
    </source>
</reference>
<comment type="caution">
    <text evidence="4">The sequence shown here is derived from an EMBL/GenBank/DDBJ whole genome shotgun (WGS) entry which is preliminary data.</text>
</comment>
<sequence>MEKIIRQSVGIDVSLKTLDVTFGKMSESMDIYYLFQCSFKNTEAGFMKLLQFMNDKMDSSISVRFVMEATGVYHEKLAYFLHGKGHSLSIVLPNKINSYMRTLTIKTVNDKTCSEAIARFGLERKLDDWNPPKESYKKLRQLTRERDQLVSERAALKNQLHAEEREAYPLLKTINRLKQRIKFLNKQESEIKADIERVVCKSPDLDDEIKYMTSVPGVGRLTAVILLAETNGFELIRNKKQLASYAGLDVKERQSGTSIRGVSKISKRGNKHIRKAMYLPALTSVRSNKINRDIYTRIVQKHGIKKKAIIAIERRLLELCFILFRNKTFFNPAFEEKNSTQLKLCAIQANL</sequence>